<dbReference type="Pfam" id="PF08612">
    <property type="entry name" value="Med20"/>
    <property type="match status" value="1"/>
</dbReference>
<dbReference type="OMA" id="FYRAMAR"/>
<organism evidence="5 6">
    <name type="scientific">Ceratopteris richardii</name>
    <name type="common">Triangle waterfern</name>
    <dbReference type="NCBI Taxonomy" id="49495"/>
    <lineage>
        <taxon>Eukaryota</taxon>
        <taxon>Viridiplantae</taxon>
        <taxon>Streptophyta</taxon>
        <taxon>Embryophyta</taxon>
        <taxon>Tracheophyta</taxon>
        <taxon>Polypodiopsida</taxon>
        <taxon>Polypodiidae</taxon>
        <taxon>Polypodiales</taxon>
        <taxon>Pteridineae</taxon>
        <taxon>Pteridaceae</taxon>
        <taxon>Parkerioideae</taxon>
        <taxon>Ceratopteris</taxon>
    </lineage>
</organism>
<gene>
    <name evidence="4" type="primary">MED20</name>
    <name evidence="5" type="ORF">KP509_15G014700</name>
</gene>
<name>A0A8T2T248_CERRI</name>
<evidence type="ECO:0000256" key="2">
    <source>
        <dbReference type="ARBA" id="ARBA00010743"/>
    </source>
</evidence>
<dbReference type="PANTHER" id="PTHR12465">
    <property type="entry name" value="UBIQUITIN SPECIFIC PROTEASE HOMOLOG 49"/>
    <property type="match status" value="1"/>
</dbReference>
<keyword evidence="4" id="KW-0010">Activator</keyword>
<comment type="similarity">
    <text evidence="2 4">Belongs to the Mediator complex subunit 20 family.</text>
</comment>
<dbReference type="GO" id="GO:0006357">
    <property type="term" value="P:regulation of transcription by RNA polymerase II"/>
    <property type="evidence" value="ECO:0007669"/>
    <property type="project" value="InterPro"/>
</dbReference>
<accession>A0A8T2T248</accession>
<proteinExistence type="inferred from homology"/>
<comment type="subcellular location">
    <subcellularLocation>
        <location evidence="1 4">Nucleus</location>
    </subcellularLocation>
</comment>
<comment type="subunit">
    <text evidence="4">Component of the Mediator complex.</text>
</comment>
<keyword evidence="4" id="KW-0804">Transcription</keyword>
<keyword evidence="3 4" id="KW-0539">Nucleus</keyword>
<evidence type="ECO:0000256" key="4">
    <source>
        <dbReference type="RuleBase" id="RU364152"/>
    </source>
</evidence>
<comment type="caution">
    <text evidence="5">The sequence shown here is derived from an EMBL/GenBank/DDBJ whole genome shotgun (WGS) entry which is preliminary data.</text>
</comment>
<dbReference type="OrthoDB" id="1854899at2759"/>
<comment type="function">
    <text evidence="4">Component of the Mediator complex, a coactivator involved in the regulated transcription of nearly all RNA polymerase II-dependent genes. Mediator functions as a bridge to convey information from gene-specific regulatory proteins to the basal RNA polymerase II transcription machinery. Mediator is recruited to promoters by direct interactions with regulatory proteins and serves as a scaffold for the assembly of a functional preinitiation complex with RNA polymerase II and the general transcription factors.</text>
</comment>
<dbReference type="EMBL" id="CM035420">
    <property type="protein sequence ID" value="KAH7404194.1"/>
    <property type="molecule type" value="Genomic_DNA"/>
</dbReference>
<dbReference type="PANTHER" id="PTHR12465:SF0">
    <property type="entry name" value="MEDIATOR OF RNA POLYMERASE II TRANSCRIPTION SUBUNIT 20"/>
    <property type="match status" value="1"/>
</dbReference>
<dbReference type="GO" id="GO:0016592">
    <property type="term" value="C:mediator complex"/>
    <property type="evidence" value="ECO:0007669"/>
    <property type="project" value="InterPro"/>
</dbReference>
<protein>
    <recommendedName>
        <fullName evidence="4">Mediator of RNA polymerase II transcription subunit 20</fullName>
    </recommendedName>
    <alternativeName>
        <fullName evidence="4">Mediator complex subunit 20</fullName>
    </alternativeName>
</protein>
<evidence type="ECO:0000256" key="3">
    <source>
        <dbReference type="ARBA" id="ARBA00023242"/>
    </source>
</evidence>
<sequence length="214" mass="24823">MPVKWLLYWQPGSAGQVSGNILQEVMKSIESLNVTRGARWEAKAAQYRPMLRDQNLPADFARDLQSIFFSENPSKFFFILRTEHMVVEADSNVQDIMERLQTYRNRLTFVFEGYQYQLGDFNLKAGRAVLNGESIRGIVLEVEYLPVSSIEKSRTLLQEFVELWQDVISKHSLNGKISHLEPPFGSYLLSDTYSWQHTAVQYTNMMTHFLSQRS</sequence>
<keyword evidence="4" id="KW-0805">Transcription regulation</keyword>
<reference evidence="5" key="1">
    <citation type="submission" date="2021-08" db="EMBL/GenBank/DDBJ databases">
        <title>WGS assembly of Ceratopteris richardii.</title>
        <authorList>
            <person name="Marchant D.B."/>
            <person name="Chen G."/>
            <person name="Jenkins J."/>
            <person name="Shu S."/>
            <person name="Leebens-Mack J."/>
            <person name="Grimwood J."/>
            <person name="Schmutz J."/>
            <person name="Soltis P."/>
            <person name="Soltis D."/>
            <person name="Chen Z.-H."/>
        </authorList>
    </citation>
    <scope>NUCLEOTIDE SEQUENCE</scope>
    <source>
        <strain evidence="5">Whitten #5841</strain>
        <tissue evidence="5">Leaf</tissue>
    </source>
</reference>
<dbReference type="Proteomes" id="UP000825935">
    <property type="component" value="Chromosome 15"/>
</dbReference>
<evidence type="ECO:0000256" key="1">
    <source>
        <dbReference type="ARBA" id="ARBA00004123"/>
    </source>
</evidence>
<dbReference type="AlphaFoldDB" id="A0A8T2T248"/>
<dbReference type="GO" id="GO:0003713">
    <property type="term" value="F:transcription coactivator activity"/>
    <property type="evidence" value="ECO:0007669"/>
    <property type="project" value="TreeGrafter"/>
</dbReference>
<evidence type="ECO:0000313" key="6">
    <source>
        <dbReference type="Proteomes" id="UP000825935"/>
    </source>
</evidence>
<dbReference type="InterPro" id="IPR013921">
    <property type="entry name" value="Mediator_Med20"/>
</dbReference>
<keyword evidence="6" id="KW-1185">Reference proteome</keyword>
<evidence type="ECO:0000313" key="5">
    <source>
        <dbReference type="EMBL" id="KAH7404194.1"/>
    </source>
</evidence>